<comment type="similarity">
    <text evidence="1">Belongs to the virb1 family.</text>
</comment>
<dbReference type="InterPro" id="IPR008258">
    <property type="entry name" value="Transglycosylase_SLT_dom_1"/>
</dbReference>
<comment type="caution">
    <text evidence="3">The sequence shown here is derived from an EMBL/GenBank/DDBJ whole genome shotgun (WGS) entry which is preliminary data.</text>
</comment>
<evidence type="ECO:0000256" key="1">
    <source>
        <dbReference type="ARBA" id="ARBA00009387"/>
    </source>
</evidence>
<dbReference type="Proteomes" id="UP000782610">
    <property type="component" value="Unassembled WGS sequence"/>
</dbReference>
<sequence length="372" mass="39500">MGVQPIAVPQSLALVLNTAGDKSGVDFDYLLQTAIRESSLDPEAKAAGSSAVGLFQFLDSTWLQVMKEQGPRLGYQRYAEAITRNSDGDYVIKDKALRAEVLKLREDPQVASDMAAAFTRSNGAYLEGKFGRMPSPGELYIAHFLGPQGAEKLFNAGLQNPDQVAAKLFPRQAKANHQIFYAGSHARTIKEVYRALVAQHSGVAATVTAPDPKFAAQQMASAPEGKLFGDELPSRFGPADMSFTGLFRTEAPSPVPPPLIATEGAGPLVPVKAPQVPLIPVEASYPLLAIDAALAGSQAPAKIGDPFAPPDPLIRSEAPLALVATEMPRAVVATETLPPPALQEAPRARILMTHPPADSDTSAFLTQLYGQN</sequence>
<reference evidence="3" key="1">
    <citation type="submission" date="2020-07" db="EMBL/GenBank/DDBJ databases">
        <title>Huge and variable diversity of episymbiotic CPR bacteria and DPANN archaea in groundwater ecosystems.</title>
        <authorList>
            <person name="He C.Y."/>
            <person name="Keren R."/>
            <person name="Whittaker M."/>
            <person name="Farag I.F."/>
            <person name="Doudna J."/>
            <person name="Cate J.H.D."/>
            <person name="Banfield J.F."/>
        </authorList>
    </citation>
    <scope>NUCLEOTIDE SEQUENCE</scope>
    <source>
        <strain evidence="3">NC_groundwater_1586_Pr3_B-0.1um_66_15</strain>
    </source>
</reference>
<evidence type="ECO:0000313" key="4">
    <source>
        <dbReference type="Proteomes" id="UP000782610"/>
    </source>
</evidence>
<dbReference type="InterPro" id="IPR023346">
    <property type="entry name" value="Lysozyme-like_dom_sf"/>
</dbReference>
<gene>
    <name evidence="3" type="ORF">HY834_01650</name>
</gene>
<name>A0A933L1C3_9HYPH</name>
<protein>
    <submittedName>
        <fullName evidence="3">Transglycosylase SLT domain-containing protein</fullName>
    </submittedName>
</protein>
<dbReference type="SUPFAM" id="SSF53955">
    <property type="entry name" value="Lysozyme-like"/>
    <property type="match status" value="1"/>
</dbReference>
<dbReference type="Gene3D" id="1.10.530.10">
    <property type="match status" value="1"/>
</dbReference>
<dbReference type="EMBL" id="JACRAF010000005">
    <property type="protein sequence ID" value="MBI4920425.1"/>
    <property type="molecule type" value="Genomic_DNA"/>
</dbReference>
<organism evidence="3 4">
    <name type="scientific">Devosia nanyangense</name>
    <dbReference type="NCBI Taxonomy" id="1228055"/>
    <lineage>
        <taxon>Bacteria</taxon>
        <taxon>Pseudomonadati</taxon>
        <taxon>Pseudomonadota</taxon>
        <taxon>Alphaproteobacteria</taxon>
        <taxon>Hyphomicrobiales</taxon>
        <taxon>Devosiaceae</taxon>
        <taxon>Devosia</taxon>
    </lineage>
</organism>
<dbReference type="Pfam" id="PF01464">
    <property type="entry name" value="SLT"/>
    <property type="match status" value="1"/>
</dbReference>
<feature type="domain" description="Transglycosylase SLT" evidence="2">
    <location>
        <begin position="17"/>
        <end position="70"/>
    </location>
</feature>
<proteinExistence type="inferred from homology"/>
<evidence type="ECO:0000313" key="3">
    <source>
        <dbReference type="EMBL" id="MBI4920425.1"/>
    </source>
</evidence>
<dbReference type="AlphaFoldDB" id="A0A933L1C3"/>
<evidence type="ECO:0000259" key="2">
    <source>
        <dbReference type="Pfam" id="PF01464"/>
    </source>
</evidence>
<accession>A0A933L1C3</accession>